<proteinExistence type="predicted"/>
<feature type="chain" id="PRO_5045253551" evidence="1">
    <location>
        <begin position="22"/>
        <end position="207"/>
    </location>
</feature>
<dbReference type="RefSeq" id="WP_315994074.1">
    <property type="nucleotide sequence ID" value="NZ_JAWDIS010000001.1"/>
</dbReference>
<organism evidence="2 3">
    <name type="scientific">Microbacterium galbum</name>
    <dbReference type="NCBI Taxonomy" id="3075994"/>
    <lineage>
        <taxon>Bacteria</taxon>
        <taxon>Bacillati</taxon>
        <taxon>Actinomycetota</taxon>
        <taxon>Actinomycetes</taxon>
        <taxon>Micrococcales</taxon>
        <taxon>Microbacteriaceae</taxon>
        <taxon>Microbacterium</taxon>
    </lineage>
</organism>
<evidence type="ECO:0000313" key="2">
    <source>
        <dbReference type="EMBL" id="MDU0366868.1"/>
    </source>
</evidence>
<dbReference type="EMBL" id="JAWDIS010000001">
    <property type="protein sequence ID" value="MDU0366868.1"/>
    <property type="molecule type" value="Genomic_DNA"/>
</dbReference>
<name>A0ABU3T676_9MICO</name>
<reference evidence="2 3" key="1">
    <citation type="submission" date="2023-09" db="EMBL/GenBank/DDBJ databases">
        <title>Microbacterium fusihabitans sp. nov., Microbacterium phycihabitans sp. nov., and Microbacterium cervinum sp. nov., isolated from dried seaweeds of beach.</title>
        <authorList>
            <person name="Lee S.D."/>
        </authorList>
    </citation>
    <scope>NUCLEOTIDE SEQUENCE [LARGE SCALE GENOMIC DNA]</scope>
    <source>
        <strain evidence="2 3">KSW4-17</strain>
    </source>
</reference>
<feature type="signal peptide" evidence="1">
    <location>
        <begin position="1"/>
        <end position="21"/>
    </location>
</feature>
<gene>
    <name evidence="2" type="ORF">RWH45_06545</name>
</gene>
<dbReference type="Gene3D" id="2.60.40.3860">
    <property type="match status" value="1"/>
</dbReference>
<comment type="caution">
    <text evidence="2">The sequence shown here is derived from an EMBL/GenBank/DDBJ whole genome shotgun (WGS) entry which is preliminary data.</text>
</comment>
<sequence>MAGGMVAGIIFAGLSVSGASASTEAILTEEDAAIAAQLGASALAAPEQEALVDEWEAAKDSLQASVELGSGLSDVQHITLSNGTTLSVGVEPVSSPAAEGSVGARALTGNYKIWGSNGFAYMEYYVTFGASGSYTTVIGSPRDMVIQLFATTKSEGKWFTVPRRTETSSAGAWVRGWSRFTYPNNVATLEGGVEGFARNNNLVTSLF</sequence>
<keyword evidence="3" id="KW-1185">Reference proteome</keyword>
<accession>A0ABU3T676</accession>
<protein>
    <submittedName>
        <fullName evidence="2">Uncharacterized protein</fullName>
    </submittedName>
</protein>
<keyword evidence="1" id="KW-0732">Signal</keyword>
<evidence type="ECO:0000313" key="3">
    <source>
        <dbReference type="Proteomes" id="UP001263371"/>
    </source>
</evidence>
<evidence type="ECO:0000256" key="1">
    <source>
        <dbReference type="SAM" id="SignalP"/>
    </source>
</evidence>
<dbReference type="Proteomes" id="UP001263371">
    <property type="component" value="Unassembled WGS sequence"/>
</dbReference>